<dbReference type="PANTHER" id="PTHR10250">
    <property type="entry name" value="MICROSOMAL GLUTATHIONE S-TRANSFERASE"/>
    <property type="match status" value="1"/>
</dbReference>
<dbReference type="EMBL" id="MCFI01000001">
    <property type="protein sequence ID" value="ORY87984.1"/>
    <property type="molecule type" value="Genomic_DNA"/>
</dbReference>
<dbReference type="Proteomes" id="UP000193685">
    <property type="component" value="Unassembled WGS sequence"/>
</dbReference>
<evidence type="ECO:0000256" key="1">
    <source>
        <dbReference type="ARBA" id="ARBA00004141"/>
    </source>
</evidence>
<keyword evidence="7" id="KW-1185">Reference proteome</keyword>
<dbReference type="STRING" id="56484.A0A1Y2FXG5"/>
<name>A0A1Y2FXG5_PROLT</name>
<evidence type="ECO:0000313" key="6">
    <source>
        <dbReference type="EMBL" id="ORY87984.1"/>
    </source>
</evidence>
<dbReference type="OrthoDB" id="410651at2759"/>
<evidence type="ECO:0008006" key="8">
    <source>
        <dbReference type="Google" id="ProtNLM"/>
    </source>
</evidence>
<sequence length="133" mass="14298">MLAAIGTSFVGVWHSMAAGGARKAAGIKYPQTFATPEQEKASKEALIFNCMQRAHANFNESLPIYLLLLAVASVRFPAYASAASAVWLVGRVMYTLGYRTGDPAKRMQGSAQYIGLLSLLGLAITSTYRTLGY</sequence>
<dbReference type="InterPro" id="IPR023352">
    <property type="entry name" value="MAPEG-like_dom_sf"/>
</dbReference>
<feature type="transmembrane region" description="Helical" evidence="5">
    <location>
        <begin position="111"/>
        <end position="131"/>
    </location>
</feature>
<dbReference type="GeneID" id="63785096"/>
<proteinExistence type="predicted"/>
<gene>
    <name evidence="6" type="ORF">BCR37DRAFT_375968</name>
</gene>
<dbReference type="InterPro" id="IPR001129">
    <property type="entry name" value="Membr-assoc_MAPEG"/>
</dbReference>
<dbReference type="GO" id="GO:0004602">
    <property type="term" value="F:glutathione peroxidase activity"/>
    <property type="evidence" value="ECO:0007669"/>
    <property type="project" value="TreeGrafter"/>
</dbReference>
<dbReference type="Pfam" id="PF01124">
    <property type="entry name" value="MAPEG"/>
    <property type="match status" value="1"/>
</dbReference>
<dbReference type="AlphaFoldDB" id="A0A1Y2FXG5"/>
<dbReference type="RefSeq" id="XP_040728479.1">
    <property type="nucleotide sequence ID" value="XM_040868497.1"/>
</dbReference>
<comment type="caution">
    <text evidence="6">The sequence shown here is derived from an EMBL/GenBank/DDBJ whole genome shotgun (WGS) entry which is preliminary data.</text>
</comment>
<dbReference type="GO" id="GO:0004364">
    <property type="term" value="F:glutathione transferase activity"/>
    <property type="evidence" value="ECO:0007669"/>
    <property type="project" value="TreeGrafter"/>
</dbReference>
<reference evidence="6 7" key="1">
    <citation type="submission" date="2016-07" db="EMBL/GenBank/DDBJ databases">
        <title>Pervasive Adenine N6-methylation of Active Genes in Fungi.</title>
        <authorList>
            <consortium name="DOE Joint Genome Institute"/>
            <person name="Mondo S.J."/>
            <person name="Dannebaum R.O."/>
            <person name="Kuo R.C."/>
            <person name="Labutti K."/>
            <person name="Haridas S."/>
            <person name="Kuo A."/>
            <person name="Salamov A."/>
            <person name="Ahrendt S.R."/>
            <person name="Lipzen A."/>
            <person name="Sullivan W."/>
            <person name="Andreopoulos W.B."/>
            <person name="Clum A."/>
            <person name="Lindquist E."/>
            <person name="Daum C."/>
            <person name="Ramamoorthy G.K."/>
            <person name="Gryganskyi A."/>
            <person name="Culley D."/>
            <person name="Magnuson J.K."/>
            <person name="James T.Y."/>
            <person name="O'Malley M.A."/>
            <person name="Stajich J.E."/>
            <person name="Spatafora J.W."/>
            <person name="Visel A."/>
            <person name="Grigoriev I.V."/>
        </authorList>
    </citation>
    <scope>NUCLEOTIDE SEQUENCE [LARGE SCALE GENOMIC DNA]</scope>
    <source>
        <strain evidence="6 7">12-1054</strain>
    </source>
</reference>
<protein>
    <recommendedName>
        <fullName evidence="8">Membrane-associated proteins in eicosanoid and glutathione metabolism</fullName>
    </recommendedName>
</protein>
<keyword evidence="3 5" id="KW-1133">Transmembrane helix</keyword>
<evidence type="ECO:0000256" key="4">
    <source>
        <dbReference type="ARBA" id="ARBA00023136"/>
    </source>
</evidence>
<evidence type="ECO:0000256" key="3">
    <source>
        <dbReference type="ARBA" id="ARBA00022989"/>
    </source>
</evidence>
<dbReference type="SUPFAM" id="SSF161084">
    <property type="entry name" value="MAPEG domain-like"/>
    <property type="match status" value="1"/>
</dbReference>
<evidence type="ECO:0000256" key="5">
    <source>
        <dbReference type="SAM" id="Phobius"/>
    </source>
</evidence>
<organism evidence="6 7">
    <name type="scientific">Protomyces lactucae-debilis</name>
    <dbReference type="NCBI Taxonomy" id="2754530"/>
    <lineage>
        <taxon>Eukaryota</taxon>
        <taxon>Fungi</taxon>
        <taxon>Dikarya</taxon>
        <taxon>Ascomycota</taxon>
        <taxon>Taphrinomycotina</taxon>
        <taxon>Taphrinomycetes</taxon>
        <taxon>Taphrinales</taxon>
        <taxon>Protomycetaceae</taxon>
        <taxon>Protomyces</taxon>
    </lineage>
</organism>
<dbReference type="GO" id="GO:0005635">
    <property type="term" value="C:nuclear envelope"/>
    <property type="evidence" value="ECO:0007669"/>
    <property type="project" value="TreeGrafter"/>
</dbReference>
<feature type="transmembrane region" description="Helical" evidence="5">
    <location>
        <begin position="64"/>
        <end position="90"/>
    </location>
</feature>
<accession>A0A1Y2FXG5</accession>
<comment type="subcellular location">
    <subcellularLocation>
        <location evidence="1">Membrane</location>
        <topology evidence="1">Multi-pass membrane protein</topology>
    </subcellularLocation>
</comment>
<evidence type="ECO:0000256" key="2">
    <source>
        <dbReference type="ARBA" id="ARBA00022692"/>
    </source>
</evidence>
<evidence type="ECO:0000313" key="7">
    <source>
        <dbReference type="Proteomes" id="UP000193685"/>
    </source>
</evidence>
<dbReference type="OMA" id="TYLYSWI"/>
<dbReference type="GO" id="GO:0005783">
    <property type="term" value="C:endoplasmic reticulum"/>
    <property type="evidence" value="ECO:0007669"/>
    <property type="project" value="TreeGrafter"/>
</dbReference>
<dbReference type="InterPro" id="IPR050997">
    <property type="entry name" value="MAPEG"/>
</dbReference>
<keyword evidence="2 5" id="KW-0812">Transmembrane</keyword>
<dbReference type="GO" id="GO:0016020">
    <property type="term" value="C:membrane"/>
    <property type="evidence" value="ECO:0007669"/>
    <property type="project" value="UniProtKB-SubCell"/>
</dbReference>
<dbReference type="Gene3D" id="1.20.120.550">
    <property type="entry name" value="Membrane associated eicosanoid/glutathione metabolism-like domain"/>
    <property type="match status" value="1"/>
</dbReference>
<keyword evidence="4 5" id="KW-0472">Membrane</keyword>
<dbReference type="PANTHER" id="PTHR10250:SF26">
    <property type="entry name" value="GLUTATHIONE S-TRANSFERASE 3, MITOCHONDRIAL"/>
    <property type="match status" value="1"/>
</dbReference>